<dbReference type="EMBL" id="JAWCUI010000014">
    <property type="protein sequence ID" value="KAL1898826.1"/>
    <property type="molecule type" value="Genomic_DNA"/>
</dbReference>
<gene>
    <name evidence="1" type="ORF">Sste5346_003236</name>
</gene>
<dbReference type="Proteomes" id="UP001583186">
    <property type="component" value="Unassembled WGS sequence"/>
</dbReference>
<accession>A0ABR3ZFI4</accession>
<evidence type="ECO:0000313" key="1">
    <source>
        <dbReference type="EMBL" id="KAL1898826.1"/>
    </source>
</evidence>
<name>A0ABR3ZFI4_9PEZI</name>
<comment type="caution">
    <text evidence="1">The sequence shown here is derived from an EMBL/GenBank/DDBJ whole genome shotgun (WGS) entry which is preliminary data.</text>
</comment>
<proteinExistence type="predicted"/>
<protein>
    <submittedName>
        <fullName evidence="1">Uncharacterized protein</fullName>
    </submittedName>
</protein>
<reference evidence="1 2" key="1">
    <citation type="journal article" date="2024" name="IMA Fungus">
        <title>IMA Genome - F19 : A genome assembly and annotation guide to empower mycologists, including annotated draft genome sequences of Ceratocystis pirilliformis, Diaporthe australafricana, Fusarium ophioides, Paecilomyces lecythidis, and Sporothrix stenoceras.</title>
        <authorList>
            <person name="Aylward J."/>
            <person name="Wilson A.M."/>
            <person name="Visagie C.M."/>
            <person name="Spraker J."/>
            <person name="Barnes I."/>
            <person name="Buitendag C."/>
            <person name="Ceriani C."/>
            <person name="Del Mar Angel L."/>
            <person name="du Plessis D."/>
            <person name="Fuchs T."/>
            <person name="Gasser K."/>
            <person name="Kramer D."/>
            <person name="Li W."/>
            <person name="Munsamy K."/>
            <person name="Piso A."/>
            <person name="Price J.L."/>
            <person name="Sonnekus B."/>
            <person name="Thomas C."/>
            <person name="van der Nest A."/>
            <person name="van Dijk A."/>
            <person name="van Heerden A."/>
            <person name="van Vuuren N."/>
            <person name="Yilmaz N."/>
            <person name="Duong T.A."/>
            <person name="van der Merwe N.A."/>
            <person name="Wingfield M.J."/>
            <person name="Wingfield B.D."/>
        </authorList>
    </citation>
    <scope>NUCLEOTIDE SEQUENCE [LARGE SCALE GENOMIC DNA]</scope>
    <source>
        <strain evidence="1 2">CMW 5346</strain>
    </source>
</reference>
<keyword evidence="2" id="KW-1185">Reference proteome</keyword>
<evidence type="ECO:0000313" key="2">
    <source>
        <dbReference type="Proteomes" id="UP001583186"/>
    </source>
</evidence>
<sequence>MGDTQTMPTQPAPAVPTVQIAPSLAAGTAEILPLQSVDAENIGPCRESRTSTTTPSSTDFKGRAAFRESSNRCFVCFEPCVTGSAAFLRTRQDAWAMVCRLTVNGVRVGPGEPFTSVVRGTHYARPSAFDCSSCSASVCVLCLCRRLRAGIQYVAQHPLTCACGEVSLVNETTVLFLTPEQEHSLYLRCDEWYCSDPLYCPVPTCSAYIPMLPCLLHFGRSKRASNSSSGELPTRVSCVKCDVPICTQCKGRADDEAHRSDDIAQNGKPVPCMRPNIHHNKDIERFIQEKGYRKW</sequence>
<organism evidence="1 2">
    <name type="scientific">Sporothrix stenoceras</name>
    <dbReference type="NCBI Taxonomy" id="5173"/>
    <lineage>
        <taxon>Eukaryota</taxon>
        <taxon>Fungi</taxon>
        <taxon>Dikarya</taxon>
        <taxon>Ascomycota</taxon>
        <taxon>Pezizomycotina</taxon>
        <taxon>Sordariomycetes</taxon>
        <taxon>Sordariomycetidae</taxon>
        <taxon>Ophiostomatales</taxon>
        <taxon>Ophiostomataceae</taxon>
        <taxon>Sporothrix</taxon>
    </lineage>
</organism>